<name>A0A3B0R839_9ZZZZ</name>
<dbReference type="AlphaFoldDB" id="A0A3B0R839"/>
<proteinExistence type="predicted"/>
<feature type="transmembrane region" description="Helical" evidence="1">
    <location>
        <begin position="14"/>
        <end position="32"/>
    </location>
</feature>
<sequence>MWFQIERANVHKQFLKAVIFGILTSGIFLYLVL</sequence>
<protein>
    <submittedName>
        <fullName evidence="2">Uncharacterized protein</fullName>
    </submittedName>
</protein>
<keyword evidence="1" id="KW-1133">Transmembrane helix</keyword>
<evidence type="ECO:0000256" key="1">
    <source>
        <dbReference type="SAM" id="Phobius"/>
    </source>
</evidence>
<gene>
    <name evidence="2" type="ORF">MNBD_ALPHA01-330</name>
</gene>
<accession>A0A3B0R839</accession>
<keyword evidence="1" id="KW-0472">Membrane</keyword>
<reference evidence="2" key="1">
    <citation type="submission" date="2018-06" db="EMBL/GenBank/DDBJ databases">
        <authorList>
            <person name="Zhirakovskaya E."/>
        </authorList>
    </citation>
    <scope>NUCLEOTIDE SEQUENCE</scope>
</reference>
<keyword evidence="1" id="KW-0812">Transmembrane</keyword>
<dbReference type="EMBL" id="UOEJ01000002">
    <property type="protein sequence ID" value="VAV89484.1"/>
    <property type="molecule type" value="Genomic_DNA"/>
</dbReference>
<organism evidence="2">
    <name type="scientific">hydrothermal vent metagenome</name>
    <dbReference type="NCBI Taxonomy" id="652676"/>
    <lineage>
        <taxon>unclassified sequences</taxon>
        <taxon>metagenomes</taxon>
        <taxon>ecological metagenomes</taxon>
    </lineage>
</organism>
<evidence type="ECO:0000313" key="2">
    <source>
        <dbReference type="EMBL" id="VAV89484.1"/>
    </source>
</evidence>